<organism evidence="2 3">
    <name type="scientific">Vitrella brassicaformis (strain CCMP3155)</name>
    <dbReference type="NCBI Taxonomy" id="1169540"/>
    <lineage>
        <taxon>Eukaryota</taxon>
        <taxon>Sar</taxon>
        <taxon>Alveolata</taxon>
        <taxon>Colpodellida</taxon>
        <taxon>Vitrellaceae</taxon>
        <taxon>Vitrella</taxon>
    </lineage>
</organism>
<protein>
    <submittedName>
        <fullName evidence="2">Uncharacterized protein</fullName>
    </submittedName>
</protein>
<sequence length="230" mass="24737">MSCTYWEEGMERRQVIEECIVVEEDPVGADDASRGAVMDLEEPSDPPRDDQEHQSPTNQRPLVVEETIEAEEGAVDGEQQIADEKEEPIDFELAAQDTGKEGAGVEQGGISSRTVIRTVFEGGGLLDEHWRRSVGAISSSYFSSPVTPQPSLNTSDLREQFLPAAGSGGLISDATLANLSLWAVNGSHVSLAGDLSVVAFPPLTDHLAFTIQHVTGQPLSLPPTGGWREQ</sequence>
<evidence type="ECO:0000313" key="2">
    <source>
        <dbReference type="EMBL" id="CEM00758.1"/>
    </source>
</evidence>
<evidence type="ECO:0000313" key="3">
    <source>
        <dbReference type="Proteomes" id="UP000041254"/>
    </source>
</evidence>
<dbReference type="AlphaFoldDB" id="A0A0G4ER83"/>
<reference evidence="2 3" key="1">
    <citation type="submission" date="2014-11" db="EMBL/GenBank/DDBJ databases">
        <authorList>
            <person name="Zhu J."/>
            <person name="Qi W."/>
            <person name="Song R."/>
        </authorList>
    </citation>
    <scope>NUCLEOTIDE SEQUENCE [LARGE SCALE GENOMIC DNA]</scope>
</reference>
<evidence type="ECO:0000256" key="1">
    <source>
        <dbReference type="SAM" id="MobiDB-lite"/>
    </source>
</evidence>
<keyword evidence="3" id="KW-1185">Reference proteome</keyword>
<dbReference type="VEuPathDB" id="CryptoDB:Vbra_12942"/>
<dbReference type="Proteomes" id="UP000041254">
    <property type="component" value="Unassembled WGS sequence"/>
</dbReference>
<accession>A0A0G4ER83</accession>
<gene>
    <name evidence="2" type="ORF">Vbra_12942</name>
</gene>
<dbReference type="InParanoid" id="A0A0G4ER83"/>
<name>A0A0G4ER83_VITBC</name>
<dbReference type="EMBL" id="CDMY01000298">
    <property type="protein sequence ID" value="CEM00758.1"/>
    <property type="molecule type" value="Genomic_DNA"/>
</dbReference>
<proteinExistence type="predicted"/>
<feature type="region of interest" description="Disordered" evidence="1">
    <location>
        <begin position="22"/>
        <end position="61"/>
    </location>
</feature>